<sequence length="44" mass="4618">MTLDELISGMPFAGRTGITLDTADPDEVGGRPTHSPTHPLRADA</sequence>
<proteinExistence type="predicted"/>
<gene>
    <name evidence="2" type="ORF">ACFFH7_45565</name>
</gene>
<protein>
    <submittedName>
        <fullName evidence="2">Uncharacterized protein</fullName>
    </submittedName>
</protein>
<dbReference type="Proteomes" id="UP001589810">
    <property type="component" value="Unassembled WGS sequence"/>
</dbReference>
<keyword evidence="3" id="KW-1185">Reference proteome</keyword>
<comment type="caution">
    <text evidence="2">The sequence shown here is derived from an EMBL/GenBank/DDBJ whole genome shotgun (WGS) entry which is preliminary data.</text>
</comment>
<feature type="region of interest" description="Disordered" evidence="1">
    <location>
        <begin position="13"/>
        <end position="44"/>
    </location>
</feature>
<dbReference type="RefSeq" id="WP_379794703.1">
    <property type="nucleotide sequence ID" value="NZ_JBHLUD010000020.1"/>
</dbReference>
<reference evidence="2 3" key="1">
    <citation type="submission" date="2024-09" db="EMBL/GenBank/DDBJ databases">
        <authorList>
            <person name="Sun Q."/>
            <person name="Mori K."/>
        </authorList>
    </citation>
    <scope>NUCLEOTIDE SEQUENCE [LARGE SCALE GENOMIC DNA]</scope>
    <source>
        <strain evidence="2 3">TBRC 1432</strain>
    </source>
</reference>
<dbReference type="EMBL" id="JBHLUD010000020">
    <property type="protein sequence ID" value="MFC0548845.1"/>
    <property type="molecule type" value="Genomic_DNA"/>
</dbReference>
<evidence type="ECO:0000313" key="2">
    <source>
        <dbReference type="EMBL" id="MFC0548845.1"/>
    </source>
</evidence>
<accession>A0ABV6N8A3</accession>
<evidence type="ECO:0000256" key="1">
    <source>
        <dbReference type="SAM" id="MobiDB-lite"/>
    </source>
</evidence>
<evidence type="ECO:0000313" key="3">
    <source>
        <dbReference type="Proteomes" id="UP001589810"/>
    </source>
</evidence>
<name>A0ABV6N8A3_9PSEU</name>
<organism evidence="2 3">
    <name type="scientific">Kutzneria chonburiensis</name>
    <dbReference type="NCBI Taxonomy" id="1483604"/>
    <lineage>
        <taxon>Bacteria</taxon>
        <taxon>Bacillati</taxon>
        <taxon>Actinomycetota</taxon>
        <taxon>Actinomycetes</taxon>
        <taxon>Pseudonocardiales</taxon>
        <taxon>Pseudonocardiaceae</taxon>
        <taxon>Kutzneria</taxon>
    </lineage>
</organism>